<evidence type="ECO:0000313" key="2">
    <source>
        <dbReference type="EMBL" id="UEM11935.1"/>
    </source>
</evidence>
<evidence type="ECO:0000313" key="3">
    <source>
        <dbReference type="Proteomes" id="UP000664702"/>
    </source>
</evidence>
<dbReference type="EMBL" id="JAGEMI010000001">
    <property type="protein sequence ID" value="MBO1868422.1"/>
    <property type="molecule type" value="Genomic_DNA"/>
</dbReference>
<accession>A0A939MEG6</accession>
<protein>
    <submittedName>
        <fullName evidence="1">Uncharacterized protein</fullName>
    </submittedName>
</protein>
<proteinExistence type="predicted"/>
<evidence type="ECO:0000313" key="1">
    <source>
        <dbReference type="EMBL" id="MBO1868422.1"/>
    </source>
</evidence>
<dbReference type="EMBL" id="CP086136">
    <property type="protein sequence ID" value="UEM11935.1"/>
    <property type="molecule type" value="Genomic_DNA"/>
</dbReference>
<gene>
    <name evidence="2" type="ORF">J4G43_047095</name>
    <name evidence="1" type="ORF">J4G43_48805</name>
</gene>
<sequence>MTITQQQKRKELEKQATVLLQGERLAPAGPIGLIGKLKRREADSNLVKRNRRETVVELRFLYQQLSKAARQALASRFKQQRIDDPTLDWNDWLAENLR</sequence>
<name>A0A939MEG6_9BRAD</name>
<dbReference type="RefSeq" id="WP_208088898.1">
    <property type="nucleotide sequence ID" value="NZ_CP086136.1"/>
</dbReference>
<dbReference type="AlphaFoldDB" id="A0A939MEG6"/>
<dbReference type="Proteomes" id="UP000664702">
    <property type="component" value="Chromosome"/>
</dbReference>
<reference evidence="2 3" key="2">
    <citation type="journal article" date="2022" name="Int. J. Syst. Evol. Microbiol.">
        <title>Strains of Bradyrhizobium barranii sp. nov. associated with legumes native to Canada are symbionts of soybeans and belong to different subspecies (subsp. barranii subsp. nov. and subsp. apii subsp. nov.) and symbiovars (sv. glycinearum and sv. septentrionale).</title>
        <authorList>
            <person name="Bromfield E.S.P."/>
            <person name="Cloutier S."/>
            <person name="Wasai-Hara S."/>
            <person name="Minamisawa K."/>
        </authorList>
    </citation>
    <scope>NUCLEOTIDE SEQUENCE [LARGE SCALE GENOMIC DNA]</scope>
    <source>
        <strain evidence="2 3">144S4</strain>
    </source>
</reference>
<organism evidence="1">
    <name type="scientific">Bradyrhizobium barranii subsp. barranii</name>
    <dbReference type="NCBI Taxonomy" id="2823807"/>
    <lineage>
        <taxon>Bacteria</taxon>
        <taxon>Pseudomonadati</taxon>
        <taxon>Pseudomonadota</taxon>
        <taxon>Alphaproteobacteria</taxon>
        <taxon>Hyphomicrobiales</taxon>
        <taxon>Nitrobacteraceae</taxon>
        <taxon>Bradyrhizobium</taxon>
        <taxon>Bradyrhizobium barranii</taxon>
    </lineage>
</organism>
<dbReference type="KEGG" id="bban:J4G43_047095"/>
<reference evidence="1" key="1">
    <citation type="submission" date="2021-03" db="EMBL/GenBank/DDBJ databases">
        <title>Whole Genome Sequence of Bradyrhizobium sp. Strain 144S4.</title>
        <authorList>
            <person name="Bromfield E.S.P."/>
            <person name="Cloutier S."/>
        </authorList>
    </citation>
    <scope>NUCLEOTIDE SEQUENCE [LARGE SCALE GENOMIC DNA]</scope>
    <source>
        <strain evidence="1">144S4</strain>
    </source>
</reference>